<reference evidence="1" key="1">
    <citation type="submission" date="2018-03" db="EMBL/GenBank/DDBJ databases">
        <authorList>
            <consortium name="Urmite Genomes"/>
        </authorList>
    </citation>
    <scope>NUCLEOTIDE SEQUENCE [LARGE SCALE GENOMIC DNA]</scope>
    <source>
        <strain evidence="1">IHUMI-27.7</strain>
    </source>
</reference>
<gene>
    <name evidence="1" type="ORF">BRZCDTV_515</name>
</gene>
<accession>A0A2R8FFW3</accession>
<keyword evidence="2" id="KW-1185">Reference proteome</keyword>
<sequence>LDIFSKKGLPVLEEGRDFTSWVLIYRNSLLAKKKADYFISFYEKTRPARLYVCDPVPLYKIRHAELLGEENVRLSTLIEEDIYGQQIKRVQDLNTRLRVHDLPEENLAQPKRVVGLFFSLSKRGEEFVLQVQYLPSASKPMFEQKVSKERARDILYRLSYYNLLQPHYTFFTEYKEEHVSQPSTTPTYRYRPPTRDPGIITYRDVYDGY</sequence>
<protein>
    <submittedName>
        <fullName evidence="1">F-box domain-containing protein</fullName>
    </submittedName>
</protein>
<name>A0A2R8FFW3_9VIRU</name>
<evidence type="ECO:0000313" key="2">
    <source>
        <dbReference type="Proteomes" id="UP000273054"/>
    </source>
</evidence>
<feature type="non-terminal residue" evidence="1">
    <location>
        <position position="1"/>
    </location>
</feature>
<proteinExistence type="predicted"/>
<evidence type="ECO:0000313" key="1">
    <source>
        <dbReference type="EMBL" id="SPN79816.1"/>
    </source>
</evidence>
<organism evidence="1">
    <name type="scientific">Brazilian cedratvirus IHUMI</name>
    <dbReference type="NCBI Taxonomy" id="2126980"/>
    <lineage>
        <taxon>Viruses</taxon>
        <taxon>Pithoviruses</taxon>
        <taxon>Orthocedratvirinae</taxon>
        <taxon>Alphacedratvirus</taxon>
        <taxon>Alphacedratvirus brasiliense</taxon>
    </lineage>
</organism>
<dbReference type="EMBL" id="LT994651">
    <property type="protein sequence ID" value="SPN79816.1"/>
    <property type="molecule type" value="Genomic_DNA"/>
</dbReference>
<dbReference type="Proteomes" id="UP000273054">
    <property type="component" value="Segment"/>
</dbReference>